<evidence type="ECO:0000313" key="1">
    <source>
        <dbReference type="EMBL" id="XAO13472.1"/>
    </source>
</evidence>
<dbReference type="EMBL" id="PP130629">
    <property type="protein sequence ID" value="XAO13472.1"/>
    <property type="molecule type" value="Genomic_DNA"/>
</dbReference>
<reference evidence="1" key="1">
    <citation type="submission" date="2024-01" db="EMBL/GenBank/DDBJ databases">
        <title>Genomic and biogeographic characterisation of Mantoniella tinhauana virus 1, the first discovered Mantoniella-infecting prasinovirus.</title>
        <authorList>
            <person name="Rey Redondo E."/>
            <person name="Yung C.C.M."/>
        </authorList>
    </citation>
    <scope>NUCLEOTIDE SEQUENCE</scope>
    <source>
        <strain evidence="1">Lau Fau Shan</strain>
    </source>
</reference>
<organism evidence="1">
    <name type="scientific">Mantoniella tinhauana virus 1</name>
    <dbReference type="NCBI Taxonomy" id="3111543"/>
    <lineage>
        <taxon>Viruses</taxon>
    </lineage>
</organism>
<name>A0AB38ZME2_9VIRU</name>
<proteinExistence type="predicted"/>
<sequence>MKHFVSFSENSLYKIKLDKTRQNVLNGIYKRPVVMVKTPPPNRNPRLYLRYIESIEDAQKICEKDAHSDECYMAWYEVDDLEDALMRSVSNIPCDDSGGTCPWKI</sequence>
<dbReference type="Pfam" id="PF02672">
    <property type="entry name" value="CP12"/>
    <property type="match status" value="1"/>
</dbReference>
<protein>
    <submittedName>
        <fullName evidence="1">Uncharacterized protein</fullName>
    </submittedName>
</protein>
<accession>A0AB38ZME2</accession>